<feature type="domain" description="BPP" evidence="2">
    <location>
        <begin position="1"/>
        <end position="286"/>
    </location>
</feature>
<dbReference type="SUPFAM" id="SSF50956">
    <property type="entry name" value="Thermostable phytase (3-phytase)"/>
    <property type="match status" value="2"/>
</dbReference>
<dbReference type="PROSITE" id="PS51257">
    <property type="entry name" value="PROKAR_LIPOPROTEIN"/>
    <property type="match status" value="1"/>
</dbReference>
<organism evidence="3 4">
    <name type="scientific">Idiomarina piscisalsi</name>
    <dbReference type="NCBI Taxonomy" id="1096243"/>
    <lineage>
        <taxon>Bacteria</taxon>
        <taxon>Pseudomonadati</taxon>
        <taxon>Pseudomonadota</taxon>
        <taxon>Gammaproteobacteria</taxon>
        <taxon>Alteromonadales</taxon>
        <taxon>Idiomarinaceae</taxon>
        <taxon>Idiomarina</taxon>
    </lineage>
</organism>
<keyword evidence="1" id="KW-0732">Signal</keyword>
<comment type="caution">
    <text evidence="3">The sequence shown here is derived from an EMBL/GenBank/DDBJ whole genome shotgun (WGS) entry which is preliminary data.</text>
</comment>
<dbReference type="Gene3D" id="2.120.10.30">
    <property type="entry name" value="TolB, C-terminal domain"/>
    <property type="match status" value="2"/>
</dbReference>
<dbReference type="InterPro" id="IPR003431">
    <property type="entry name" value="B-propeller_Phytase"/>
</dbReference>
<sequence length="601" mass="65480">MKLNTRTGAVLSVLMLTSACASVAGQTPIRHQAVAGDSTVVATNTGVYFGGQQLVEGDFFHLKALKLKSGATVFTAVEGNDQQLHLWQAKDGKAEPLWQGEITTRVVEDLCFYESRENRQLSVFLLGGRGGAEQRLLQQDGQWLPQPLTIRAMNVPFDSTACAVSQEQGKLYVAEADQAIWAYNAEPEVDEGRDLIAAKAPFGDIQAELKALELMSDGSLLALEEEAPRLLLYRADDNGYQFERAMSFDGINALTDISLTADGDVLLTEEDLNAMQTVQIDVVAATEPRSQRPVAQVAATLETQPSPRRGDAIDDPAVWVHPDKPAASRILGTDKRTGLYVYDMQGNIVQELAVGRLNNVDVRGNLAAATLRDDNSIQLFSISDDGVLTPAANQTTDIEEIYGLCMGYDSNTEQASVYINGKSGRIQHYLVNADGSLQLVREMQVPTQPEGCVVDDASQRLFIGEEDVAVWLFDAKPDGGSDGDIIIRVAEHPQLVDDIEGLAFARINDEPMLFVSSQGNDSYIVFDAQAPWAQRAHYRIRTNIELGLDGASETDGIEVTTHSLGEGFEQGAFIVQDGRNRMPEAGQNLKLVPLQQIIDLL</sequence>
<evidence type="ECO:0000313" key="4">
    <source>
        <dbReference type="Proteomes" id="UP000288361"/>
    </source>
</evidence>
<feature type="domain" description="BPP" evidence="2">
    <location>
        <begin position="287"/>
        <end position="601"/>
    </location>
</feature>
<feature type="chain" id="PRO_5019084526" evidence="1">
    <location>
        <begin position="22"/>
        <end position="601"/>
    </location>
</feature>
<evidence type="ECO:0000259" key="2">
    <source>
        <dbReference type="PROSITE" id="PS51662"/>
    </source>
</evidence>
<proteinExistence type="predicted"/>
<dbReference type="GO" id="GO:0016158">
    <property type="term" value="F:inositol hexakisphosphate 3-phosphatase activity"/>
    <property type="evidence" value="ECO:0007669"/>
    <property type="project" value="InterPro"/>
</dbReference>
<evidence type="ECO:0000256" key="1">
    <source>
        <dbReference type="SAM" id="SignalP"/>
    </source>
</evidence>
<dbReference type="InterPro" id="IPR011042">
    <property type="entry name" value="6-blade_b-propeller_TolB-like"/>
</dbReference>
<feature type="signal peptide" evidence="1">
    <location>
        <begin position="1"/>
        <end position="21"/>
    </location>
</feature>
<dbReference type="EMBL" id="PIQA01000004">
    <property type="protein sequence ID" value="RUO64446.1"/>
    <property type="molecule type" value="Genomic_DNA"/>
</dbReference>
<dbReference type="AlphaFoldDB" id="A0A432YS79"/>
<protein>
    <submittedName>
        <fullName evidence="3">3-phytase</fullName>
    </submittedName>
</protein>
<evidence type="ECO:0000313" key="3">
    <source>
        <dbReference type="EMBL" id="RUO64446.1"/>
    </source>
</evidence>
<reference evidence="3 4" key="1">
    <citation type="journal article" date="2011" name="Front. Microbiol.">
        <title>Genomic signatures of strain selection and enhancement in Bacillus atrophaeus var. globigii, a historical biowarfare simulant.</title>
        <authorList>
            <person name="Gibbons H.S."/>
            <person name="Broomall S.M."/>
            <person name="McNew L.A."/>
            <person name="Daligault H."/>
            <person name="Chapman C."/>
            <person name="Bruce D."/>
            <person name="Karavis M."/>
            <person name="Krepps M."/>
            <person name="McGregor P.A."/>
            <person name="Hong C."/>
            <person name="Park K.H."/>
            <person name="Akmal A."/>
            <person name="Feldman A."/>
            <person name="Lin J.S."/>
            <person name="Chang W.E."/>
            <person name="Higgs B.W."/>
            <person name="Demirev P."/>
            <person name="Lindquist J."/>
            <person name="Liem A."/>
            <person name="Fochler E."/>
            <person name="Read T.D."/>
            <person name="Tapia R."/>
            <person name="Johnson S."/>
            <person name="Bishop-Lilly K.A."/>
            <person name="Detter C."/>
            <person name="Han C."/>
            <person name="Sozhamannan S."/>
            <person name="Rosenzweig C.N."/>
            <person name="Skowronski E.W."/>
        </authorList>
    </citation>
    <scope>NUCLEOTIDE SEQUENCE [LARGE SCALE GENOMIC DNA]</scope>
    <source>
        <strain evidence="3 4">TPS4-2</strain>
    </source>
</reference>
<dbReference type="PROSITE" id="PS51662">
    <property type="entry name" value="BP_PHYTASE"/>
    <property type="match status" value="2"/>
</dbReference>
<dbReference type="Pfam" id="PF02333">
    <property type="entry name" value="Phytase"/>
    <property type="match status" value="2"/>
</dbReference>
<accession>A0A432YS79</accession>
<name>A0A432YS79_9GAMM</name>
<dbReference type="Proteomes" id="UP000288361">
    <property type="component" value="Unassembled WGS sequence"/>
</dbReference>
<gene>
    <name evidence="3" type="ORF">CWI73_07055</name>
</gene>
<dbReference type="RefSeq" id="WP_126752132.1">
    <property type="nucleotide sequence ID" value="NZ_JBHUMT010000001.1"/>
</dbReference>